<sequence>MDGTADGADPRARACNTVMDEFAEDLPESQLPAADVAAPVPVAT</sequence>
<protein>
    <submittedName>
        <fullName evidence="1">Uncharacterized protein</fullName>
    </submittedName>
</protein>
<gene>
    <name evidence="1" type="ORF">R4485_22685</name>
</gene>
<dbReference type="RefSeq" id="WP_264057067.1">
    <property type="nucleotide sequence ID" value="NZ_JACKTK010000072.1"/>
</dbReference>
<dbReference type="EMBL" id="JAWLVV010000022">
    <property type="protein sequence ID" value="MDV7292990.1"/>
    <property type="molecule type" value="Genomic_DNA"/>
</dbReference>
<proteinExistence type="predicted"/>
<dbReference type="Proteomes" id="UP001186041">
    <property type="component" value="Unassembled WGS sequence"/>
</dbReference>
<evidence type="ECO:0000313" key="2">
    <source>
        <dbReference type="Proteomes" id="UP001186041"/>
    </source>
</evidence>
<evidence type="ECO:0000313" key="1">
    <source>
        <dbReference type="EMBL" id="MDV7292990.1"/>
    </source>
</evidence>
<comment type="caution">
    <text evidence="1">The sequence shown here is derived from an EMBL/GenBank/DDBJ whole genome shotgun (WGS) entry which is preliminary data.</text>
</comment>
<accession>A0AAE4VEZ3</accession>
<organism evidence="1 2">
    <name type="scientific">Mycolicibacterium fortuitum</name>
    <name type="common">Mycobacterium fortuitum</name>
    <dbReference type="NCBI Taxonomy" id="1766"/>
    <lineage>
        <taxon>Bacteria</taxon>
        <taxon>Bacillati</taxon>
        <taxon>Actinomycetota</taxon>
        <taxon>Actinomycetes</taxon>
        <taxon>Mycobacteriales</taxon>
        <taxon>Mycobacteriaceae</taxon>
        <taxon>Mycolicibacterium</taxon>
    </lineage>
</organism>
<reference evidence="1" key="1">
    <citation type="submission" date="2023-10" db="EMBL/GenBank/DDBJ databases">
        <title>Mycolicibacterium fortuitum clinical isolates causing pulmonary infections in humans.</title>
        <authorList>
            <person name="Mejia-Ponce P.M."/>
            <person name="Zenteno-Cuevas R."/>
            <person name="Licona-Cassani C."/>
        </authorList>
    </citation>
    <scope>NUCLEOTIDE SEQUENCE</scope>
    <source>
        <strain evidence="1">M8</strain>
    </source>
</reference>
<name>A0AAE4VEZ3_MYCFO</name>
<dbReference type="AlphaFoldDB" id="A0AAE4VEZ3"/>